<protein>
    <submittedName>
        <fullName evidence="2">Quinolinate synthetase A protein</fullName>
    </submittedName>
</protein>
<keyword evidence="3" id="KW-1185">Reference proteome</keyword>
<dbReference type="EMBL" id="JAGRRH010000018">
    <property type="protein sequence ID" value="KAG7350122.1"/>
    <property type="molecule type" value="Genomic_DNA"/>
</dbReference>
<organism evidence="2 3">
    <name type="scientific">Nitzschia inconspicua</name>
    <dbReference type="NCBI Taxonomy" id="303405"/>
    <lineage>
        <taxon>Eukaryota</taxon>
        <taxon>Sar</taxon>
        <taxon>Stramenopiles</taxon>
        <taxon>Ochrophyta</taxon>
        <taxon>Bacillariophyta</taxon>
        <taxon>Bacillariophyceae</taxon>
        <taxon>Bacillariophycidae</taxon>
        <taxon>Bacillariales</taxon>
        <taxon>Bacillariaceae</taxon>
        <taxon>Nitzschia</taxon>
    </lineage>
</organism>
<proteinExistence type="predicted"/>
<gene>
    <name evidence="2" type="ORF">IV203_009482</name>
</gene>
<sequence length="661" mass="71747">MMKKQAAVLTLSKHVTAALRRLSTLPTTTTTQYHNNKVELGRGISARSIASSVAPYSSHDVQTNSNNSIIKTLARYKSTGSVTTTTTTAAAAAATAAFDQSIHQPFPSIIIGSKNYIQPQGSFAEAQAQFLDPDPQVVETLKHGLLKTNMGIVAHYYMDVELQGVLQALKQSHPDLQHRIGIADSLKMGDLAVQMCQHHGVTSVICLGVDFMSESVQAILHKNQLLRHVPVYRATPQAIGCSLAESAEGTAYRAWLQQESAKATTEGLAPLHVIYINTSLETKAVSSSIVPTITCTSSNVLQTLLQAAHQIPNLRVLYGPDTYMGQNLLRLLEVILESSDWTDQKVASDLHPHHSNETLRRLKDNLVVFPQGNCVVHHMFGSQVVDTVKERYYNEPNTYMTAHLEVPGEMFDIAMTKSLNDEGVVGSTSDILNFITRKVKEATAATSTPPHRDSVPVTDINDGGDRDSTNVPAQRRLRFVLGTEAGMVTSIVKSVQDILDRSVQSSIHDDDDDDDDSNNKNKNSNRTAPPSVEAEIIFPVSSEAIMATDDNDESRGDLAIVPGVAGGEGCSTAGGCATCPFMKMNDLDAVQDIIDMVDEGSHTSSFKLQKHLPPDRLRGKFIDGVDATELGTEGILYMRAFMTGQGLPDELVKKVNSFGKP</sequence>
<comment type="caution">
    <text evidence="2">The sequence shown here is derived from an EMBL/GenBank/DDBJ whole genome shotgun (WGS) entry which is preliminary data.</text>
</comment>
<name>A0A9K3KUZ2_9STRA</name>
<evidence type="ECO:0000256" key="1">
    <source>
        <dbReference type="SAM" id="MobiDB-lite"/>
    </source>
</evidence>
<reference evidence="2" key="1">
    <citation type="journal article" date="2021" name="Sci. Rep.">
        <title>Diploid genomic architecture of Nitzschia inconspicua, an elite biomass production diatom.</title>
        <authorList>
            <person name="Oliver A."/>
            <person name="Podell S."/>
            <person name="Pinowska A."/>
            <person name="Traller J.C."/>
            <person name="Smith S.R."/>
            <person name="McClure R."/>
            <person name="Beliaev A."/>
            <person name="Bohutskyi P."/>
            <person name="Hill E.A."/>
            <person name="Rabines A."/>
            <person name="Zheng H."/>
            <person name="Allen L.Z."/>
            <person name="Kuo A."/>
            <person name="Grigoriev I.V."/>
            <person name="Allen A.E."/>
            <person name="Hazlebeck D."/>
            <person name="Allen E.E."/>
        </authorList>
    </citation>
    <scope>NUCLEOTIDE SEQUENCE</scope>
    <source>
        <strain evidence="2">Hildebrandi</strain>
    </source>
</reference>
<dbReference type="PANTHER" id="PTHR30573">
    <property type="entry name" value="QUINOLINATE SYNTHETASE A"/>
    <property type="match status" value="1"/>
</dbReference>
<dbReference type="GO" id="GO:0051539">
    <property type="term" value="F:4 iron, 4 sulfur cluster binding"/>
    <property type="evidence" value="ECO:0007669"/>
    <property type="project" value="InterPro"/>
</dbReference>
<dbReference type="Pfam" id="PF02445">
    <property type="entry name" value="NadA"/>
    <property type="match status" value="1"/>
</dbReference>
<reference evidence="2" key="2">
    <citation type="submission" date="2021-04" db="EMBL/GenBank/DDBJ databases">
        <authorList>
            <person name="Podell S."/>
        </authorList>
    </citation>
    <scope>NUCLEOTIDE SEQUENCE</scope>
    <source>
        <strain evidence="2">Hildebrandi</strain>
    </source>
</reference>
<feature type="region of interest" description="Disordered" evidence="1">
    <location>
        <begin position="505"/>
        <end position="533"/>
    </location>
</feature>
<accession>A0A9K3KUZ2</accession>
<dbReference type="PANTHER" id="PTHR30573:SF0">
    <property type="entry name" value="QUINOLINATE SYNTHASE, CHLOROPLASTIC"/>
    <property type="match status" value="1"/>
</dbReference>
<dbReference type="AlphaFoldDB" id="A0A9K3KUZ2"/>
<dbReference type="OrthoDB" id="66991at2759"/>
<evidence type="ECO:0000313" key="3">
    <source>
        <dbReference type="Proteomes" id="UP000693970"/>
    </source>
</evidence>
<dbReference type="GO" id="GO:0008987">
    <property type="term" value="F:quinolinate synthetase A activity"/>
    <property type="evidence" value="ECO:0007669"/>
    <property type="project" value="InterPro"/>
</dbReference>
<dbReference type="Proteomes" id="UP000693970">
    <property type="component" value="Unassembled WGS sequence"/>
</dbReference>
<evidence type="ECO:0000313" key="2">
    <source>
        <dbReference type="EMBL" id="KAG7350122.1"/>
    </source>
</evidence>
<dbReference type="GO" id="GO:0034628">
    <property type="term" value="P:'de novo' NAD+ biosynthetic process from L-aspartate"/>
    <property type="evidence" value="ECO:0007669"/>
    <property type="project" value="TreeGrafter"/>
</dbReference>
<feature type="region of interest" description="Disordered" evidence="1">
    <location>
        <begin position="442"/>
        <end position="471"/>
    </location>
</feature>
<dbReference type="InterPro" id="IPR003473">
    <property type="entry name" value="NadA"/>
</dbReference>